<evidence type="ECO:0000313" key="5">
    <source>
        <dbReference type="EMBL" id="NDV02694.1"/>
    </source>
</evidence>
<name>A0A6B2K2C4_9RHOB</name>
<evidence type="ECO:0000256" key="1">
    <source>
        <dbReference type="ARBA" id="ARBA00004418"/>
    </source>
</evidence>
<dbReference type="Gene3D" id="3.40.190.10">
    <property type="entry name" value="Periplasmic binding protein-like II"/>
    <property type="match status" value="1"/>
</dbReference>
<comment type="similarity">
    <text evidence="2">Belongs to the bacterial solute-binding protein 5 family.</text>
</comment>
<keyword evidence="6" id="KW-1185">Reference proteome</keyword>
<dbReference type="GO" id="GO:0015833">
    <property type="term" value="P:peptide transport"/>
    <property type="evidence" value="ECO:0007669"/>
    <property type="project" value="TreeGrafter"/>
</dbReference>
<dbReference type="RefSeq" id="WP_163895886.1">
    <property type="nucleotide sequence ID" value="NZ_JAAFYS010000004.1"/>
</dbReference>
<gene>
    <name evidence="5" type="ORF">GZA08_17140</name>
</gene>
<dbReference type="InterPro" id="IPR000914">
    <property type="entry name" value="SBP_5_dom"/>
</dbReference>
<protein>
    <submittedName>
        <fullName evidence="5">Peptide ABC transporter substrate-binding protein</fullName>
    </submittedName>
</protein>
<evidence type="ECO:0000259" key="4">
    <source>
        <dbReference type="Pfam" id="PF00496"/>
    </source>
</evidence>
<feature type="chain" id="PRO_5025439437" evidence="3">
    <location>
        <begin position="30"/>
        <end position="261"/>
    </location>
</feature>
<dbReference type="GO" id="GO:1904680">
    <property type="term" value="F:peptide transmembrane transporter activity"/>
    <property type="evidence" value="ECO:0007669"/>
    <property type="project" value="TreeGrafter"/>
</dbReference>
<dbReference type="PANTHER" id="PTHR30290">
    <property type="entry name" value="PERIPLASMIC BINDING COMPONENT OF ABC TRANSPORTER"/>
    <property type="match status" value="1"/>
</dbReference>
<dbReference type="InterPro" id="IPR006311">
    <property type="entry name" value="TAT_signal"/>
</dbReference>
<dbReference type="Proteomes" id="UP000474757">
    <property type="component" value="Unassembled WGS sequence"/>
</dbReference>
<accession>A0A6B2K2C4</accession>
<dbReference type="InterPro" id="IPR039424">
    <property type="entry name" value="SBP_5"/>
</dbReference>
<keyword evidence="3" id="KW-0732">Signal</keyword>
<evidence type="ECO:0000256" key="3">
    <source>
        <dbReference type="SAM" id="SignalP"/>
    </source>
</evidence>
<dbReference type="Pfam" id="PF00496">
    <property type="entry name" value="SBP_bac_5"/>
    <property type="match status" value="1"/>
</dbReference>
<dbReference type="AlphaFoldDB" id="A0A6B2K2C4"/>
<evidence type="ECO:0000313" key="6">
    <source>
        <dbReference type="Proteomes" id="UP000474757"/>
    </source>
</evidence>
<dbReference type="EMBL" id="JAAGAB010000004">
    <property type="protein sequence ID" value="NDV02694.1"/>
    <property type="molecule type" value="Genomic_DNA"/>
</dbReference>
<comment type="caution">
    <text evidence="5">The sequence shown here is derived from an EMBL/GenBank/DDBJ whole genome shotgun (WGS) entry which is preliminary data.</text>
</comment>
<proteinExistence type="inferred from homology"/>
<sequence>MSQRRFTRRGLLRTGAAAGLMVATGQALAAQSRGGVLRMALPADALELVARRAAYDCLTEIAAGGELIGELAESWEPSEGARAWAIALRRGARFDGDVPVTAEDVLRSLAGSPLAPAIAGMEAPTAHRVTIHLHAPDPNLPFRLADPALAVTGPEGEGSGLYRIAAGEEGPTLLLRQPGHYKDGRAGWFDRVELMAVEEDAARAEMLEAGLVDAACRTAEEGLRIAIAAPATPGRALARPAASDGTLAGDDGRIAERWWFA</sequence>
<comment type="subcellular location">
    <subcellularLocation>
        <location evidence="1">Periplasm</location>
    </subcellularLocation>
</comment>
<dbReference type="PROSITE" id="PS51318">
    <property type="entry name" value="TAT"/>
    <property type="match status" value="1"/>
</dbReference>
<reference evidence="5 6" key="1">
    <citation type="submission" date="2020-02" db="EMBL/GenBank/DDBJ databases">
        <title>Pseudoroseicyclus tamarix, sp. nov., isolated from offshore sediment of a Tamarix chinensis forest.</title>
        <authorList>
            <person name="Gai Y."/>
        </authorList>
    </citation>
    <scope>NUCLEOTIDE SEQUENCE [LARGE SCALE GENOMIC DNA]</scope>
    <source>
        <strain evidence="5 6">CLL3-39</strain>
    </source>
</reference>
<organism evidence="5 6">
    <name type="scientific">Pseudoroseicyclus tamaricis</name>
    <dbReference type="NCBI Taxonomy" id="2705421"/>
    <lineage>
        <taxon>Bacteria</taxon>
        <taxon>Pseudomonadati</taxon>
        <taxon>Pseudomonadota</taxon>
        <taxon>Alphaproteobacteria</taxon>
        <taxon>Rhodobacterales</taxon>
        <taxon>Paracoccaceae</taxon>
        <taxon>Pseudoroseicyclus</taxon>
    </lineage>
</organism>
<evidence type="ECO:0000256" key="2">
    <source>
        <dbReference type="ARBA" id="ARBA00005695"/>
    </source>
</evidence>
<dbReference type="SUPFAM" id="SSF53850">
    <property type="entry name" value="Periplasmic binding protein-like II"/>
    <property type="match status" value="1"/>
</dbReference>
<feature type="signal peptide" evidence="3">
    <location>
        <begin position="1"/>
        <end position="29"/>
    </location>
</feature>
<feature type="domain" description="Solute-binding protein family 5" evidence="4">
    <location>
        <begin position="66"/>
        <end position="218"/>
    </location>
</feature>